<proteinExistence type="predicted"/>
<gene>
    <name evidence="1" type="ORF">SAMN05192533_102296</name>
</gene>
<dbReference type="Proteomes" id="UP000198553">
    <property type="component" value="Unassembled WGS sequence"/>
</dbReference>
<evidence type="ECO:0000313" key="2">
    <source>
        <dbReference type="Proteomes" id="UP000198553"/>
    </source>
</evidence>
<dbReference type="STRING" id="930146.SAMN05192533_102296"/>
<name>A0A1H7XQK0_9BACI</name>
<evidence type="ECO:0000313" key="1">
    <source>
        <dbReference type="EMBL" id="SEM35447.1"/>
    </source>
</evidence>
<organism evidence="1 2">
    <name type="scientific">Mesobacillus persicus</name>
    <dbReference type="NCBI Taxonomy" id="930146"/>
    <lineage>
        <taxon>Bacteria</taxon>
        <taxon>Bacillati</taxon>
        <taxon>Bacillota</taxon>
        <taxon>Bacilli</taxon>
        <taxon>Bacillales</taxon>
        <taxon>Bacillaceae</taxon>
        <taxon>Mesobacillus</taxon>
    </lineage>
</organism>
<accession>A0A1H7XQK0</accession>
<dbReference type="AlphaFoldDB" id="A0A1H7XQK0"/>
<dbReference type="EMBL" id="FOBW01000002">
    <property type="protein sequence ID" value="SEM35447.1"/>
    <property type="molecule type" value="Genomic_DNA"/>
</dbReference>
<dbReference type="RefSeq" id="WP_280139932.1">
    <property type="nucleotide sequence ID" value="NZ_FOBW01000002.1"/>
</dbReference>
<keyword evidence="2" id="KW-1185">Reference proteome</keyword>
<protein>
    <submittedName>
        <fullName evidence="1">Uncharacterized protein</fullName>
    </submittedName>
</protein>
<sequence>MKSDIVLLIEQVKCITLSEHEETLVELAYAAGVLDGRKFEHEKG</sequence>
<reference evidence="2" key="1">
    <citation type="submission" date="2016-10" db="EMBL/GenBank/DDBJ databases">
        <authorList>
            <person name="Varghese N."/>
            <person name="Submissions S."/>
        </authorList>
    </citation>
    <scope>NUCLEOTIDE SEQUENCE [LARGE SCALE GENOMIC DNA]</scope>
    <source>
        <strain evidence="2">B48,IBRC-M 10115,DSM 25386,CECT 8001</strain>
    </source>
</reference>